<dbReference type="AlphaFoldDB" id="A0AAV1V810"/>
<accession>A0AAV1V810</accession>
<protein>
    <submittedName>
        <fullName evidence="1">Uncharacterized protein</fullName>
    </submittedName>
</protein>
<reference evidence="1" key="1">
    <citation type="submission" date="2024-01" db="EMBL/GenBank/DDBJ databases">
        <authorList>
            <person name="Webb A."/>
        </authorList>
    </citation>
    <scope>NUCLEOTIDE SEQUENCE</scope>
    <source>
        <strain evidence="1">Pm1</strain>
    </source>
</reference>
<comment type="caution">
    <text evidence="1">The sequence shown here is derived from an EMBL/GenBank/DDBJ whole genome shotgun (WGS) entry which is preliminary data.</text>
</comment>
<organism evidence="1 2">
    <name type="scientific">Peronospora matthiolae</name>
    <dbReference type="NCBI Taxonomy" id="2874970"/>
    <lineage>
        <taxon>Eukaryota</taxon>
        <taxon>Sar</taxon>
        <taxon>Stramenopiles</taxon>
        <taxon>Oomycota</taxon>
        <taxon>Peronosporomycetes</taxon>
        <taxon>Peronosporales</taxon>
        <taxon>Peronosporaceae</taxon>
        <taxon>Peronospora</taxon>
    </lineage>
</organism>
<evidence type="ECO:0000313" key="1">
    <source>
        <dbReference type="EMBL" id="CAK7942701.1"/>
    </source>
</evidence>
<name>A0AAV1V810_9STRA</name>
<proteinExistence type="predicted"/>
<sequence>MLVDAEPTTFSGESTSYDDNYDRVAFAVSLQAGLSTGKNMPGMWAVDSVRPHHICNDKAKFASLNERRKASMVADGSKAAIKGVEPSWNGWFCPMVTNATSRSRTHCLYQV</sequence>
<gene>
    <name evidence="1" type="ORF">PM001_LOCUS27851</name>
</gene>
<evidence type="ECO:0000313" key="2">
    <source>
        <dbReference type="Proteomes" id="UP001162060"/>
    </source>
</evidence>
<dbReference type="EMBL" id="CAKLBY020000281">
    <property type="protein sequence ID" value="CAK7942701.1"/>
    <property type="molecule type" value="Genomic_DNA"/>
</dbReference>
<dbReference type="Proteomes" id="UP001162060">
    <property type="component" value="Unassembled WGS sequence"/>
</dbReference>